<accession>A0A0F9B497</accession>
<dbReference type="GO" id="GO:0016887">
    <property type="term" value="F:ATP hydrolysis activity"/>
    <property type="evidence" value="ECO:0007669"/>
    <property type="project" value="InterPro"/>
</dbReference>
<keyword evidence="8" id="KW-0472">Membrane</keyword>
<dbReference type="InterPro" id="IPR003593">
    <property type="entry name" value="AAA+_ATPase"/>
</dbReference>
<dbReference type="PROSITE" id="PS50893">
    <property type="entry name" value="ABC_TRANSPORTER_2"/>
    <property type="match status" value="1"/>
</dbReference>
<dbReference type="PROSITE" id="PS00211">
    <property type="entry name" value="ABC_TRANSPORTER_1"/>
    <property type="match status" value="1"/>
</dbReference>
<keyword evidence="7" id="KW-0406">Ion transport</keyword>
<keyword evidence="5" id="KW-0067">ATP-binding</keyword>
<evidence type="ECO:0000256" key="1">
    <source>
        <dbReference type="ARBA" id="ARBA00022448"/>
    </source>
</evidence>
<keyword evidence="3" id="KW-0410">Iron transport</keyword>
<reference evidence="10" key="1">
    <citation type="journal article" date="2015" name="Nature">
        <title>Complex archaea that bridge the gap between prokaryotes and eukaryotes.</title>
        <authorList>
            <person name="Spang A."/>
            <person name="Saw J.H."/>
            <person name="Jorgensen S.L."/>
            <person name="Zaremba-Niedzwiedzka K."/>
            <person name="Martijn J."/>
            <person name="Lind A.E."/>
            <person name="van Eijk R."/>
            <person name="Schleper C."/>
            <person name="Guy L."/>
            <person name="Ettema T.J."/>
        </authorList>
    </citation>
    <scope>NUCLEOTIDE SEQUENCE</scope>
</reference>
<evidence type="ECO:0000256" key="3">
    <source>
        <dbReference type="ARBA" id="ARBA00022496"/>
    </source>
</evidence>
<dbReference type="InterPro" id="IPR050093">
    <property type="entry name" value="ABC_SmlMolc_Importer"/>
</dbReference>
<evidence type="ECO:0000256" key="6">
    <source>
        <dbReference type="ARBA" id="ARBA00023004"/>
    </source>
</evidence>
<keyword evidence="1" id="KW-0813">Transport</keyword>
<keyword evidence="2" id="KW-1003">Cell membrane</keyword>
<sequence>MKQKMNRVSVVSLSGVSKTFEEKEVLRGITFDIKQGEIISLLGPSGCGKTTILRLIAGFELPDEGVISVKGKPVAGMGFSIPPDKRSVGMVFQDYALFPHMTVAKNVLYGLKGFDRERQKKILSGMLSLSGLSGYENRYPHQLSGGEQQRVAVARALAPCPNALLLDEPFSNLDADMRARMRTDVLNILRKARTTAILVTHDREEAFSLGDRVGVLNYG</sequence>
<dbReference type="GO" id="GO:0015408">
    <property type="term" value="F:ABC-type ferric iron transporter activity"/>
    <property type="evidence" value="ECO:0007669"/>
    <property type="project" value="InterPro"/>
</dbReference>
<evidence type="ECO:0000256" key="8">
    <source>
        <dbReference type="ARBA" id="ARBA00023136"/>
    </source>
</evidence>
<gene>
    <name evidence="10" type="ORF">LCGC14_2495080</name>
</gene>
<dbReference type="InterPro" id="IPR015853">
    <property type="entry name" value="ABC_transpr_FbpC"/>
</dbReference>
<dbReference type="PANTHER" id="PTHR42781:SF4">
    <property type="entry name" value="SPERMIDINE_PUTRESCINE IMPORT ATP-BINDING PROTEIN POTA"/>
    <property type="match status" value="1"/>
</dbReference>
<evidence type="ECO:0000256" key="4">
    <source>
        <dbReference type="ARBA" id="ARBA00022741"/>
    </source>
</evidence>
<dbReference type="FunFam" id="3.40.50.300:FF:000425">
    <property type="entry name" value="Probable ABC transporter, ATP-binding subunit"/>
    <property type="match status" value="1"/>
</dbReference>
<dbReference type="SUPFAM" id="SSF52540">
    <property type="entry name" value="P-loop containing nucleoside triphosphate hydrolases"/>
    <property type="match status" value="1"/>
</dbReference>
<dbReference type="Gene3D" id="3.40.50.300">
    <property type="entry name" value="P-loop containing nucleotide triphosphate hydrolases"/>
    <property type="match status" value="1"/>
</dbReference>
<organism evidence="10">
    <name type="scientific">marine sediment metagenome</name>
    <dbReference type="NCBI Taxonomy" id="412755"/>
    <lineage>
        <taxon>unclassified sequences</taxon>
        <taxon>metagenomes</taxon>
        <taxon>ecological metagenomes</taxon>
    </lineage>
</organism>
<dbReference type="SMART" id="SM00382">
    <property type="entry name" value="AAA"/>
    <property type="match status" value="1"/>
</dbReference>
<protein>
    <recommendedName>
        <fullName evidence="9">ABC transporter domain-containing protein</fullName>
    </recommendedName>
</protein>
<comment type="caution">
    <text evidence="10">The sequence shown here is derived from an EMBL/GenBank/DDBJ whole genome shotgun (WGS) entry which is preliminary data.</text>
</comment>
<evidence type="ECO:0000256" key="5">
    <source>
        <dbReference type="ARBA" id="ARBA00022840"/>
    </source>
</evidence>
<dbReference type="PANTHER" id="PTHR42781">
    <property type="entry name" value="SPERMIDINE/PUTRESCINE IMPORT ATP-BINDING PROTEIN POTA"/>
    <property type="match status" value="1"/>
</dbReference>
<keyword evidence="4" id="KW-0547">Nucleotide-binding</keyword>
<dbReference type="GO" id="GO:0016020">
    <property type="term" value="C:membrane"/>
    <property type="evidence" value="ECO:0007669"/>
    <property type="project" value="InterPro"/>
</dbReference>
<dbReference type="CDD" id="cd03259">
    <property type="entry name" value="ABC_Carb_Solutes_like"/>
    <property type="match status" value="1"/>
</dbReference>
<dbReference type="AlphaFoldDB" id="A0A0F9B497"/>
<dbReference type="EMBL" id="LAZR01039642">
    <property type="protein sequence ID" value="KKL16485.1"/>
    <property type="molecule type" value="Genomic_DNA"/>
</dbReference>
<dbReference type="InterPro" id="IPR017871">
    <property type="entry name" value="ABC_transporter-like_CS"/>
</dbReference>
<proteinExistence type="predicted"/>
<evidence type="ECO:0000259" key="9">
    <source>
        <dbReference type="PROSITE" id="PS50893"/>
    </source>
</evidence>
<dbReference type="InterPro" id="IPR003439">
    <property type="entry name" value="ABC_transporter-like_ATP-bd"/>
</dbReference>
<dbReference type="InterPro" id="IPR027417">
    <property type="entry name" value="P-loop_NTPase"/>
</dbReference>
<evidence type="ECO:0000256" key="7">
    <source>
        <dbReference type="ARBA" id="ARBA00023065"/>
    </source>
</evidence>
<keyword evidence="6" id="KW-0408">Iron</keyword>
<dbReference type="Pfam" id="PF00005">
    <property type="entry name" value="ABC_tran"/>
    <property type="match status" value="1"/>
</dbReference>
<evidence type="ECO:0000256" key="2">
    <source>
        <dbReference type="ARBA" id="ARBA00022475"/>
    </source>
</evidence>
<name>A0A0F9B497_9ZZZZ</name>
<feature type="non-terminal residue" evidence="10">
    <location>
        <position position="219"/>
    </location>
</feature>
<dbReference type="GO" id="GO:0005524">
    <property type="term" value="F:ATP binding"/>
    <property type="evidence" value="ECO:0007669"/>
    <property type="project" value="UniProtKB-KW"/>
</dbReference>
<evidence type="ECO:0000313" key="10">
    <source>
        <dbReference type="EMBL" id="KKL16485.1"/>
    </source>
</evidence>
<feature type="domain" description="ABC transporter" evidence="9">
    <location>
        <begin position="11"/>
        <end position="219"/>
    </location>
</feature>